<dbReference type="RefSeq" id="WP_131917328.1">
    <property type="nucleotide sequence ID" value="NZ_SMLG01000015.1"/>
</dbReference>
<feature type="domain" description="PAS" evidence="8">
    <location>
        <begin position="18"/>
        <end position="91"/>
    </location>
</feature>
<dbReference type="Pfam" id="PF02518">
    <property type="entry name" value="HATPase_c"/>
    <property type="match status" value="1"/>
</dbReference>
<keyword evidence="5 10" id="KW-0418">Kinase</keyword>
<dbReference type="PROSITE" id="PS50113">
    <property type="entry name" value="PAC"/>
    <property type="match status" value="1"/>
</dbReference>
<protein>
    <recommendedName>
        <fullName evidence="2">histidine kinase</fullName>
        <ecNumber evidence="2">2.7.13.3</ecNumber>
    </recommendedName>
</protein>
<dbReference type="SMART" id="SM00091">
    <property type="entry name" value="PAS"/>
    <property type="match status" value="1"/>
</dbReference>
<dbReference type="EMBL" id="SMLG01000015">
    <property type="protein sequence ID" value="TDE41931.1"/>
    <property type="molecule type" value="Genomic_DNA"/>
</dbReference>
<dbReference type="SUPFAM" id="SSF55874">
    <property type="entry name" value="ATPase domain of HSP90 chaperone/DNA topoisomerase II/histidine kinase"/>
    <property type="match status" value="1"/>
</dbReference>
<comment type="catalytic activity">
    <reaction evidence="1">
        <text>ATP + protein L-histidine = ADP + protein N-phospho-L-histidine.</text>
        <dbReference type="EC" id="2.7.13.3"/>
    </reaction>
</comment>
<dbReference type="FunFam" id="3.30.565.10:FF:000006">
    <property type="entry name" value="Sensor histidine kinase WalK"/>
    <property type="match status" value="1"/>
</dbReference>
<dbReference type="CDD" id="cd00130">
    <property type="entry name" value="PAS"/>
    <property type="match status" value="1"/>
</dbReference>
<dbReference type="Gene3D" id="1.10.287.130">
    <property type="match status" value="1"/>
</dbReference>
<feature type="domain" description="Histidine kinase" evidence="7">
    <location>
        <begin position="163"/>
        <end position="381"/>
    </location>
</feature>
<evidence type="ECO:0000313" key="11">
    <source>
        <dbReference type="Proteomes" id="UP000294814"/>
    </source>
</evidence>
<gene>
    <name evidence="10" type="ORF">E0I26_15375</name>
</gene>
<dbReference type="NCBIfam" id="TIGR00229">
    <property type="entry name" value="sensory_box"/>
    <property type="match status" value="1"/>
</dbReference>
<dbReference type="InterPro" id="IPR050736">
    <property type="entry name" value="Sensor_HK_Regulatory"/>
</dbReference>
<dbReference type="InterPro" id="IPR036097">
    <property type="entry name" value="HisK_dim/P_sf"/>
</dbReference>
<dbReference type="PROSITE" id="PS50109">
    <property type="entry name" value="HIS_KIN"/>
    <property type="match status" value="1"/>
</dbReference>
<dbReference type="PANTHER" id="PTHR43711">
    <property type="entry name" value="TWO-COMPONENT HISTIDINE KINASE"/>
    <property type="match status" value="1"/>
</dbReference>
<evidence type="ECO:0000256" key="1">
    <source>
        <dbReference type="ARBA" id="ARBA00000085"/>
    </source>
</evidence>
<keyword evidence="11" id="KW-1185">Reference proteome</keyword>
<dbReference type="SMART" id="SM00387">
    <property type="entry name" value="HATPase_c"/>
    <property type="match status" value="1"/>
</dbReference>
<evidence type="ECO:0000256" key="3">
    <source>
        <dbReference type="ARBA" id="ARBA00022553"/>
    </source>
</evidence>
<evidence type="ECO:0000313" key="10">
    <source>
        <dbReference type="EMBL" id="TDE41931.1"/>
    </source>
</evidence>
<dbReference type="CDD" id="cd00082">
    <property type="entry name" value="HisKA"/>
    <property type="match status" value="1"/>
</dbReference>
<dbReference type="InterPro" id="IPR003661">
    <property type="entry name" value="HisK_dim/P_dom"/>
</dbReference>
<accession>A0A4R5F326</accession>
<dbReference type="InterPro" id="IPR035965">
    <property type="entry name" value="PAS-like_dom_sf"/>
</dbReference>
<sequence length="398" mass="45222">MENEKINSKILRSNYIPTAEFYSQIIDSLQDYSIFTLDNEFIINSWSSGATKIFGYEPDEIIGKHFDIIFTDEDIQNGISKNEIETALKEGRATDNRWHICKDKSEFYAYGLVFPLTGIDGEMLGYVKILRDLTERKKSEDAIKNYVKELEDLNTHKESVLAILSHDLRSPLSSIIATTGYLKSNFEKMDPSTVKEMLELLYKASIDELNMLDYLVEWARIKYAAEVFSPRKIELVQYVQKVFDTLNDTASLNTINLHHEIDVNTKVFADGKMLLSVIQNIVSNAIKHSLPGGEIMVSAKTKEDKIIVQIKDSGVGMSKEIQDKLFTPQMDILSKARIENKGAGIGLLLVKGFLEKNGGEIWVESIEGEGSSFYFTLPMEKPLYKIDSADKMEFDERV</sequence>
<dbReference type="InterPro" id="IPR005467">
    <property type="entry name" value="His_kinase_dom"/>
</dbReference>
<dbReference type="GO" id="GO:0000155">
    <property type="term" value="F:phosphorelay sensor kinase activity"/>
    <property type="evidence" value="ECO:0007669"/>
    <property type="project" value="InterPro"/>
</dbReference>
<dbReference type="EC" id="2.7.13.3" evidence="2"/>
<keyword evidence="4" id="KW-0808">Transferase</keyword>
<dbReference type="SMART" id="SM00388">
    <property type="entry name" value="HisKA"/>
    <property type="match status" value="1"/>
</dbReference>
<dbReference type="InterPro" id="IPR036890">
    <property type="entry name" value="HATPase_C_sf"/>
</dbReference>
<evidence type="ECO:0000259" key="9">
    <source>
        <dbReference type="PROSITE" id="PS50113"/>
    </source>
</evidence>
<evidence type="ECO:0000256" key="5">
    <source>
        <dbReference type="ARBA" id="ARBA00022777"/>
    </source>
</evidence>
<dbReference type="Proteomes" id="UP000294814">
    <property type="component" value="Unassembled WGS sequence"/>
</dbReference>
<dbReference type="OrthoDB" id="9781208at2"/>
<dbReference type="PRINTS" id="PR00344">
    <property type="entry name" value="BCTRLSENSOR"/>
</dbReference>
<keyword evidence="6" id="KW-0902">Two-component regulatory system</keyword>
<dbReference type="PANTHER" id="PTHR43711:SF31">
    <property type="entry name" value="HISTIDINE KINASE"/>
    <property type="match status" value="1"/>
</dbReference>
<evidence type="ECO:0000256" key="6">
    <source>
        <dbReference type="ARBA" id="ARBA00023012"/>
    </source>
</evidence>
<evidence type="ECO:0000256" key="2">
    <source>
        <dbReference type="ARBA" id="ARBA00012438"/>
    </source>
</evidence>
<evidence type="ECO:0000259" key="7">
    <source>
        <dbReference type="PROSITE" id="PS50109"/>
    </source>
</evidence>
<dbReference type="InterPro" id="IPR000700">
    <property type="entry name" value="PAS-assoc_C"/>
</dbReference>
<dbReference type="SUPFAM" id="SSF47384">
    <property type="entry name" value="Homodimeric domain of signal transducing histidine kinase"/>
    <property type="match status" value="1"/>
</dbReference>
<name>A0A4R5F326_9FLAO</name>
<feature type="domain" description="PAC" evidence="9">
    <location>
        <begin position="92"/>
        <end position="145"/>
    </location>
</feature>
<dbReference type="AlphaFoldDB" id="A0A4R5F326"/>
<dbReference type="Gene3D" id="3.30.450.20">
    <property type="entry name" value="PAS domain"/>
    <property type="match status" value="1"/>
</dbReference>
<dbReference type="Pfam" id="PF13426">
    <property type="entry name" value="PAS_9"/>
    <property type="match status" value="1"/>
</dbReference>
<evidence type="ECO:0000259" key="8">
    <source>
        <dbReference type="PROSITE" id="PS50112"/>
    </source>
</evidence>
<dbReference type="PROSITE" id="PS50112">
    <property type="entry name" value="PAS"/>
    <property type="match status" value="1"/>
</dbReference>
<dbReference type="InterPro" id="IPR000014">
    <property type="entry name" value="PAS"/>
</dbReference>
<proteinExistence type="predicted"/>
<dbReference type="InterPro" id="IPR003594">
    <property type="entry name" value="HATPase_dom"/>
</dbReference>
<evidence type="ECO:0000256" key="4">
    <source>
        <dbReference type="ARBA" id="ARBA00022679"/>
    </source>
</evidence>
<keyword evidence="3" id="KW-0597">Phosphoprotein</keyword>
<dbReference type="InterPro" id="IPR004358">
    <property type="entry name" value="Sig_transdc_His_kin-like_C"/>
</dbReference>
<organism evidence="10 11">
    <name type="scientific">Flavobacterium rhamnosiphilum</name>
    <dbReference type="NCBI Taxonomy" id="2541724"/>
    <lineage>
        <taxon>Bacteria</taxon>
        <taxon>Pseudomonadati</taxon>
        <taxon>Bacteroidota</taxon>
        <taxon>Flavobacteriia</taxon>
        <taxon>Flavobacteriales</taxon>
        <taxon>Flavobacteriaceae</taxon>
        <taxon>Flavobacterium</taxon>
    </lineage>
</organism>
<reference evidence="10 11" key="1">
    <citation type="submission" date="2019-03" db="EMBL/GenBank/DDBJ databases">
        <title>Novel species of Flavobacterium.</title>
        <authorList>
            <person name="Liu Q."/>
            <person name="Xin Y.-H."/>
        </authorList>
    </citation>
    <scope>NUCLEOTIDE SEQUENCE [LARGE SCALE GENOMIC DNA]</scope>
    <source>
        <strain evidence="10 11">LB3P52</strain>
    </source>
</reference>
<dbReference type="Gene3D" id="3.30.565.10">
    <property type="entry name" value="Histidine kinase-like ATPase, C-terminal domain"/>
    <property type="match status" value="1"/>
</dbReference>
<dbReference type="SUPFAM" id="SSF55785">
    <property type="entry name" value="PYP-like sensor domain (PAS domain)"/>
    <property type="match status" value="1"/>
</dbReference>
<comment type="caution">
    <text evidence="10">The sequence shown here is derived from an EMBL/GenBank/DDBJ whole genome shotgun (WGS) entry which is preliminary data.</text>
</comment>